<organism evidence="2 3">
    <name type="scientific">Dentipellis fragilis</name>
    <dbReference type="NCBI Taxonomy" id="205917"/>
    <lineage>
        <taxon>Eukaryota</taxon>
        <taxon>Fungi</taxon>
        <taxon>Dikarya</taxon>
        <taxon>Basidiomycota</taxon>
        <taxon>Agaricomycotina</taxon>
        <taxon>Agaricomycetes</taxon>
        <taxon>Russulales</taxon>
        <taxon>Hericiaceae</taxon>
        <taxon>Dentipellis</taxon>
    </lineage>
</organism>
<dbReference type="PANTHER" id="PTHR45694">
    <property type="entry name" value="GLUTAREDOXIN 2"/>
    <property type="match status" value="1"/>
</dbReference>
<dbReference type="PANTHER" id="PTHR45694:SF5">
    <property type="entry name" value="GLUTAREDOXIN 2"/>
    <property type="match status" value="1"/>
</dbReference>
<evidence type="ECO:0000313" key="3">
    <source>
        <dbReference type="Proteomes" id="UP000298327"/>
    </source>
</evidence>
<dbReference type="EMBL" id="SEOQ01000685">
    <property type="protein sequence ID" value="TFY58385.1"/>
    <property type="molecule type" value="Genomic_DNA"/>
</dbReference>
<accession>A0A4Y9Y7Q4</accession>
<feature type="compositionally biased region" description="Basic residues" evidence="1">
    <location>
        <begin position="68"/>
        <end position="77"/>
    </location>
</feature>
<dbReference type="STRING" id="205917.A0A4Y9Y7Q4"/>
<dbReference type="Proteomes" id="UP000298327">
    <property type="component" value="Unassembled WGS sequence"/>
</dbReference>
<feature type="compositionally biased region" description="Low complexity" evidence="1">
    <location>
        <begin position="82"/>
        <end position="96"/>
    </location>
</feature>
<evidence type="ECO:0000256" key="1">
    <source>
        <dbReference type="SAM" id="MobiDB-lite"/>
    </source>
</evidence>
<feature type="region of interest" description="Disordered" evidence="1">
    <location>
        <begin position="55"/>
        <end position="111"/>
    </location>
</feature>
<dbReference type="SUPFAM" id="SSF52833">
    <property type="entry name" value="Thioredoxin-like"/>
    <property type="match status" value="1"/>
</dbReference>
<keyword evidence="3" id="KW-1185">Reference proteome</keyword>
<name>A0A4Y9Y7Q4_9AGAM</name>
<dbReference type="OrthoDB" id="423313at2759"/>
<dbReference type="GO" id="GO:0005796">
    <property type="term" value="C:Golgi lumen"/>
    <property type="evidence" value="ECO:0007669"/>
    <property type="project" value="TreeGrafter"/>
</dbReference>
<dbReference type="Gene3D" id="3.40.30.10">
    <property type="entry name" value="Glutaredoxin"/>
    <property type="match status" value="1"/>
</dbReference>
<dbReference type="GO" id="GO:0000324">
    <property type="term" value="C:fungal-type vacuole"/>
    <property type="evidence" value="ECO:0007669"/>
    <property type="project" value="TreeGrafter"/>
</dbReference>
<dbReference type="PROSITE" id="PS51354">
    <property type="entry name" value="GLUTAREDOXIN_2"/>
    <property type="match status" value="1"/>
</dbReference>
<dbReference type="GO" id="GO:0015038">
    <property type="term" value="F:glutathione disulfide oxidoreductase activity"/>
    <property type="evidence" value="ECO:0007669"/>
    <property type="project" value="TreeGrafter"/>
</dbReference>
<reference evidence="2 3" key="1">
    <citation type="submission" date="2019-02" db="EMBL/GenBank/DDBJ databases">
        <title>Genome sequencing of the rare red list fungi Dentipellis fragilis.</title>
        <authorList>
            <person name="Buettner E."/>
            <person name="Kellner H."/>
        </authorList>
    </citation>
    <scope>NUCLEOTIDE SEQUENCE [LARGE SCALE GENOMIC DNA]</scope>
    <source>
        <strain evidence="2 3">DSM 105465</strain>
    </source>
</reference>
<protein>
    <submittedName>
        <fullName evidence="2">Uncharacterized protein</fullName>
    </submittedName>
</protein>
<comment type="caution">
    <text evidence="2">The sequence shown here is derived from an EMBL/GenBank/DDBJ whole genome shotgun (WGS) entry which is preliminary data.</text>
</comment>
<proteinExistence type="predicted"/>
<dbReference type="AlphaFoldDB" id="A0A4Y9Y7Q4"/>
<evidence type="ECO:0000313" key="2">
    <source>
        <dbReference type="EMBL" id="TFY58385.1"/>
    </source>
</evidence>
<gene>
    <name evidence="2" type="ORF">EVG20_g8170</name>
</gene>
<dbReference type="GO" id="GO:0005801">
    <property type="term" value="C:cis-Golgi network"/>
    <property type="evidence" value="ECO:0007669"/>
    <property type="project" value="TreeGrafter"/>
</dbReference>
<dbReference type="InterPro" id="IPR036249">
    <property type="entry name" value="Thioredoxin-like_sf"/>
</dbReference>
<sequence>MAHQRTQSARHLPRMPSSPLPVHAEGKWDPVCILVPLVPHRLALPVALLPLRLPPQPPSPPQAAPAHHLPRAPRPRHPSPPTSSLSAQPSLSPLPLRSQAHPPADDSSSPWRNLANYAAKHRAANPTPPVRPQITLDPDQELAALTSFMAALPQNVVPGSVDPAHPIDPSLVLDFDTRSPRAAAEIEEVVSDVWTRNPVVVFSKLHSPISREIKHLIYDMKLKPAPTVFEIDQRSDADVVAPMIYRLTGQPALPILLVGGKPVGTIDDIRDLIANGELKRMVIDAARAR</sequence>
<dbReference type="GO" id="GO:0034599">
    <property type="term" value="P:cellular response to oxidative stress"/>
    <property type="evidence" value="ECO:0007669"/>
    <property type="project" value="TreeGrafter"/>
</dbReference>